<dbReference type="CDD" id="cd01948">
    <property type="entry name" value="EAL"/>
    <property type="match status" value="1"/>
</dbReference>
<dbReference type="HOGENOM" id="CLU_000445_70_20_4"/>
<accession>S6A9V0</accession>
<keyword evidence="1" id="KW-1133">Transmembrane helix</keyword>
<dbReference type="InterPro" id="IPR035919">
    <property type="entry name" value="EAL_sf"/>
</dbReference>
<name>S6A9V0_SULDS</name>
<proteinExistence type="predicted"/>
<dbReference type="NCBIfam" id="TIGR00229">
    <property type="entry name" value="sensory_box"/>
    <property type="match status" value="1"/>
</dbReference>
<keyword evidence="7" id="KW-1185">Reference proteome</keyword>
<dbReference type="Pfam" id="PF08448">
    <property type="entry name" value="PAS_4"/>
    <property type="match status" value="1"/>
</dbReference>
<dbReference type="PROSITE" id="PS50113">
    <property type="entry name" value="PAC"/>
    <property type="match status" value="1"/>
</dbReference>
<reference evidence="6 7" key="1">
    <citation type="journal article" date="2012" name="Appl. Environ. Microbiol.">
        <title>Draft genome sequence of a psychrotolerant sulfur-oxidizing bacterium, Sulfuricella denitrificans skB26, and proteomic insights into cold adaptation.</title>
        <authorList>
            <person name="Watanabe T."/>
            <person name="Kojima H."/>
            <person name="Fukui M."/>
        </authorList>
    </citation>
    <scope>NUCLEOTIDE SEQUENCE [LARGE SCALE GENOMIC DNA]</scope>
    <source>
        <strain evidence="7">skB26</strain>
    </source>
</reference>
<dbReference type="Gene3D" id="3.30.450.20">
    <property type="entry name" value="PAS domain"/>
    <property type="match status" value="1"/>
</dbReference>
<keyword evidence="1" id="KW-0812">Transmembrane</keyword>
<dbReference type="CDD" id="cd01949">
    <property type="entry name" value="GGDEF"/>
    <property type="match status" value="1"/>
</dbReference>
<dbReference type="eggNOG" id="COG2200">
    <property type="taxonomic scope" value="Bacteria"/>
</dbReference>
<dbReference type="eggNOG" id="COG5002">
    <property type="taxonomic scope" value="Bacteria"/>
</dbReference>
<dbReference type="SMART" id="SM00267">
    <property type="entry name" value="GGDEF"/>
    <property type="match status" value="1"/>
</dbReference>
<feature type="domain" description="PAS" evidence="2">
    <location>
        <begin position="357"/>
        <end position="402"/>
    </location>
</feature>
<feature type="transmembrane region" description="Helical" evidence="1">
    <location>
        <begin position="12"/>
        <end position="31"/>
    </location>
</feature>
<dbReference type="AlphaFoldDB" id="S6A9V0"/>
<dbReference type="InterPro" id="IPR000014">
    <property type="entry name" value="PAS"/>
</dbReference>
<dbReference type="SUPFAM" id="SSF55785">
    <property type="entry name" value="PYP-like sensor domain (PAS domain)"/>
    <property type="match status" value="1"/>
</dbReference>
<dbReference type="Pfam" id="PF00563">
    <property type="entry name" value="EAL"/>
    <property type="match status" value="1"/>
</dbReference>
<organism evidence="6 7">
    <name type="scientific">Sulfuricella denitrificans (strain DSM 22764 / NBRC 105220 / skB26)</name>
    <dbReference type="NCBI Taxonomy" id="1163617"/>
    <lineage>
        <taxon>Bacteria</taxon>
        <taxon>Pseudomonadati</taxon>
        <taxon>Pseudomonadota</taxon>
        <taxon>Betaproteobacteria</taxon>
        <taxon>Nitrosomonadales</taxon>
        <taxon>Sulfuricellaceae</taxon>
        <taxon>Sulfuricella</taxon>
    </lineage>
</organism>
<evidence type="ECO:0000259" key="3">
    <source>
        <dbReference type="PROSITE" id="PS50113"/>
    </source>
</evidence>
<dbReference type="Gene3D" id="3.20.20.450">
    <property type="entry name" value="EAL domain"/>
    <property type="match status" value="1"/>
</dbReference>
<dbReference type="PROSITE" id="PS50887">
    <property type="entry name" value="GGDEF"/>
    <property type="match status" value="1"/>
</dbReference>
<dbReference type="InterPro" id="IPR000700">
    <property type="entry name" value="PAS-assoc_C"/>
</dbReference>
<evidence type="ECO:0000256" key="1">
    <source>
        <dbReference type="SAM" id="Phobius"/>
    </source>
</evidence>
<dbReference type="InterPro" id="IPR001633">
    <property type="entry name" value="EAL_dom"/>
</dbReference>
<dbReference type="Proteomes" id="UP000015559">
    <property type="component" value="Chromosome"/>
</dbReference>
<keyword evidence="1" id="KW-0472">Membrane</keyword>
<dbReference type="InterPro" id="IPR013656">
    <property type="entry name" value="PAS_4"/>
</dbReference>
<dbReference type="NCBIfam" id="TIGR00254">
    <property type="entry name" value="GGDEF"/>
    <property type="match status" value="1"/>
</dbReference>
<dbReference type="InterPro" id="IPR029787">
    <property type="entry name" value="Nucleotide_cyclase"/>
</dbReference>
<dbReference type="eggNOG" id="COG2199">
    <property type="taxonomic scope" value="Bacteria"/>
</dbReference>
<dbReference type="Gene3D" id="3.30.70.270">
    <property type="match status" value="1"/>
</dbReference>
<evidence type="ECO:0000259" key="4">
    <source>
        <dbReference type="PROSITE" id="PS50883"/>
    </source>
</evidence>
<evidence type="ECO:0000313" key="6">
    <source>
        <dbReference type="EMBL" id="BAN34745.1"/>
    </source>
</evidence>
<feature type="domain" description="PAC" evidence="3">
    <location>
        <begin position="435"/>
        <end position="487"/>
    </location>
</feature>
<dbReference type="RefSeq" id="WP_009206307.1">
    <property type="nucleotide sequence ID" value="NC_022357.1"/>
</dbReference>
<evidence type="ECO:0000259" key="2">
    <source>
        <dbReference type="PROSITE" id="PS50112"/>
    </source>
</evidence>
<dbReference type="PANTHER" id="PTHR44757:SF4">
    <property type="entry name" value="DIGUANYLATE CYCLASE DGCE-RELATED"/>
    <property type="match status" value="1"/>
</dbReference>
<dbReference type="CDD" id="cd00130">
    <property type="entry name" value="PAS"/>
    <property type="match status" value="1"/>
</dbReference>
<dbReference type="PROSITE" id="PS50883">
    <property type="entry name" value="EAL"/>
    <property type="match status" value="1"/>
</dbReference>
<protein>
    <submittedName>
        <fullName evidence="6">Uncharacterized protein</fullName>
    </submittedName>
</protein>
<dbReference type="Pfam" id="PF00990">
    <property type="entry name" value="GGDEF"/>
    <property type="match status" value="1"/>
</dbReference>
<feature type="domain" description="EAL" evidence="4">
    <location>
        <begin position="663"/>
        <end position="919"/>
    </location>
</feature>
<dbReference type="PROSITE" id="PS50112">
    <property type="entry name" value="PAS"/>
    <property type="match status" value="1"/>
</dbReference>
<dbReference type="FunFam" id="3.30.70.270:FF:000001">
    <property type="entry name" value="Diguanylate cyclase domain protein"/>
    <property type="match status" value="1"/>
</dbReference>
<gene>
    <name evidence="6" type="ORF">SCD_n00904</name>
</gene>
<dbReference type="STRING" id="1163617.SCD_n00904"/>
<dbReference type="SMART" id="SM00091">
    <property type="entry name" value="PAS"/>
    <property type="match status" value="1"/>
</dbReference>
<dbReference type="PANTHER" id="PTHR44757">
    <property type="entry name" value="DIGUANYLATE CYCLASE DGCP"/>
    <property type="match status" value="1"/>
</dbReference>
<dbReference type="GO" id="GO:0003824">
    <property type="term" value="F:catalytic activity"/>
    <property type="evidence" value="ECO:0007669"/>
    <property type="project" value="UniProtKB-ARBA"/>
</dbReference>
<dbReference type="SUPFAM" id="SSF141868">
    <property type="entry name" value="EAL domain-like"/>
    <property type="match status" value="1"/>
</dbReference>
<dbReference type="InterPro" id="IPR052155">
    <property type="entry name" value="Biofilm_reg_signaling"/>
</dbReference>
<dbReference type="InterPro" id="IPR000160">
    <property type="entry name" value="GGDEF_dom"/>
</dbReference>
<dbReference type="KEGG" id="sdr:SCD_n00904"/>
<dbReference type="EMBL" id="AP013066">
    <property type="protein sequence ID" value="BAN34745.1"/>
    <property type="molecule type" value="Genomic_DNA"/>
</dbReference>
<feature type="domain" description="GGDEF" evidence="5">
    <location>
        <begin position="519"/>
        <end position="652"/>
    </location>
</feature>
<dbReference type="InterPro" id="IPR043128">
    <property type="entry name" value="Rev_trsase/Diguanyl_cyclase"/>
</dbReference>
<dbReference type="InterPro" id="IPR035965">
    <property type="entry name" value="PAS-like_dom_sf"/>
</dbReference>
<dbReference type="SMART" id="SM00052">
    <property type="entry name" value="EAL"/>
    <property type="match status" value="1"/>
</dbReference>
<sequence>MARSFSHSKIINFSLIALAFFVLVLTGEVVWDSYLNYRAVRDMSQANAMTDRLIEAAGIEAVERGLTASALGSPVPASPVILKSIAGLREKGDANWNRALVLARDLAIRGKPDSEFVDAIRQAEREQVNLIQARSRADSCLKSDACAYTAIEWQKVISQFIGVSSRLREAAFLPVDTPRHVAQLNLSLKRWVWLASEHAGRERAMLGYYISARLPLPPAVLDEMKANRGVVDRSIFDIHVVAGLKSTDPRIVHAVREMEQSFLGRYEAVRRQVYREADNGGYSLSGTEWFEHSTQAIDSILAVSSSVSLVADEFAAQAMRDTLLNMLRHALMLAVALILAIWSMTKVRQTANSLFKQKELAEVTLHSIGDAVITTDGAARVEYLNPVAEQLTGWKTQDAYGKLLTEVCVLIDGVTRESEPNPVERCLRERKVVGLASNVVLVARDGKEYIIEDSAAPIRDREGAIIGAVMVFYDVTQMRHTPHLLSYHATHDALTGLVNRREFERRLAELLVRARNLGQGHAFCYIDLDQFKVINDTCGHAVGDKLLRQLTFLLQEGMRESDTLARLGGDEFGVLLENCPLDRALKIAESLRQVVKDFRFSWEGRPFDLGASIGLVLIDADSVSIEELMSEADAACYAAKEKGRNRVQVFRPGNLELARRHGEMQWVSRISQALEENRFVLYCQKIAPLDGMQERHCEILLRLLDEEGKLVPPMDFIPAAERYNLMPAVDRWVIHHGLSAIGRHLRERPGQPGEVFCINLSGASLGEENLEQFISEQLAMHQVPPRLICFEITETAAVANLEHAAVLIKALRAEGCRFALDDFGSGLSSFMYLKFLPVDYLKIDGAFVKDMVDDTVDYAMVQAINTVGHVMGIKTIAEYVENDAILEKLRELGVDYAQGYGIHKPCPMEQCLAGSCDVV</sequence>
<evidence type="ECO:0000313" key="7">
    <source>
        <dbReference type="Proteomes" id="UP000015559"/>
    </source>
</evidence>
<evidence type="ECO:0000259" key="5">
    <source>
        <dbReference type="PROSITE" id="PS50887"/>
    </source>
</evidence>
<dbReference type="SUPFAM" id="SSF55073">
    <property type="entry name" value="Nucleotide cyclase"/>
    <property type="match status" value="1"/>
</dbReference>